<dbReference type="Gene3D" id="3.40.395.10">
    <property type="entry name" value="Adenoviral Proteinase, Chain A"/>
    <property type="match status" value="1"/>
</dbReference>
<comment type="similarity">
    <text evidence="1">Belongs to the peptidase C48 family.</text>
</comment>
<dbReference type="Pfam" id="PF02902">
    <property type="entry name" value="Peptidase_C48"/>
    <property type="match status" value="1"/>
</dbReference>
<dbReference type="InterPro" id="IPR038765">
    <property type="entry name" value="Papain-like_cys_pep_sf"/>
</dbReference>
<dbReference type="Proteomes" id="UP000311382">
    <property type="component" value="Unassembled WGS sequence"/>
</dbReference>
<evidence type="ECO:0000313" key="6">
    <source>
        <dbReference type="EMBL" id="TNY23944.1"/>
    </source>
</evidence>
<keyword evidence="7" id="KW-1185">Reference proteome</keyword>
<keyword evidence="2" id="KW-0645">Protease</keyword>
<keyword evidence="4" id="KW-0788">Thiol protease</keyword>
<dbReference type="OrthoDB" id="1939479at2759"/>
<dbReference type="InterPro" id="IPR003653">
    <property type="entry name" value="Peptidase_C48_C"/>
</dbReference>
<feature type="non-terminal residue" evidence="6">
    <location>
        <position position="1"/>
    </location>
</feature>
<organism evidence="6 7">
    <name type="scientific">Rhodotorula diobovata</name>
    <dbReference type="NCBI Taxonomy" id="5288"/>
    <lineage>
        <taxon>Eukaryota</taxon>
        <taxon>Fungi</taxon>
        <taxon>Dikarya</taxon>
        <taxon>Basidiomycota</taxon>
        <taxon>Pucciniomycotina</taxon>
        <taxon>Microbotryomycetes</taxon>
        <taxon>Sporidiobolales</taxon>
        <taxon>Sporidiobolaceae</taxon>
        <taxon>Rhodotorula</taxon>
    </lineage>
</organism>
<dbReference type="PANTHER" id="PTHR12606">
    <property type="entry name" value="SENTRIN/SUMO-SPECIFIC PROTEASE"/>
    <property type="match status" value="1"/>
</dbReference>
<keyword evidence="3" id="KW-0378">Hydrolase</keyword>
<name>A0A5C5G6F8_9BASI</name>
<dbReference type="STRING" id="5288.A0A5C5G6F8"/>
<proteinExistence type="inferred from homology"/>
<dbReference type="EMBL" id="SOZI01000006">
    <property type="protein sequence ID" value="TNY23944.1"/>
    <property type="molecule type" value="Genomic_DNA"/>
</dbReference>
<dbReference type="GO" id="GO:0006508">
    <property type="term" value="P:proteolysis"/>
    <property type="evidence" value="ECO:0007669"/>
    <property type="project" value="UniProtKB-KW"/>
</dbReference>
<gene>
    <name evidence="6" type="ORF">DMC30DRAFT_346635</name>
</gene>
<evidence type="ECO:0000256" key="3">
    <source>
        <dbReference type="ARBA" id="ARBA00022801"/>
    </source>
</evidence>
<feature type="domain" description="Ubiquitin-like protease family profile" evidence="5">
    <location>
        <begin position="25"/>
        <end position="199"/>
    </location>
</feature>
<evidence type="ECO:0000313" key="7">
    <source>
        <dbReference type="Proteomes" id="UP000311382"/>
    </source>
</evidence>
<evidence type="ECO:0000256" key="4">
    <source>
        <dbReference type="ARBA" id="ARBA00022807"/>
    </source>
</evidence>
<reference evidence="6 7" key="1">
    <citation type="submission" date="2019-03" db="EMBL/GenBank/DDBJ databases">
        <title>Rhodosporidium diobovatum UCD-FST 08-225 genome sequencing, assembly, and annotation.</title>
        <authorList>
            <person name="Fakankun I.U."/>
            <person name="Fristensky B."/>
            <person name="Levin D.B."/>
        </authorList>
    </citation>
    <scope>NUCLEOTIDE SEQUENCE [LARGE SCALE GENOMIC DNA]</scope>
    <source>
        <strain evidence="6 7">UCD-FST 08-225</strain>
    </source>
</reference>
<evidence type="ECO:0000256" key="2">
    <source>
        <dbReference type="ARBA" id="ARBA00022670"/>
    </source>
</evidence>
<protein>
    <recommendedName>
        <fullName evidence="5">Ubiquitin-like protease family profile domain-containing protein</fullName>
    </recommendedName>
</protein>
<dbReference type="GO" id="GO:0005634">
    <property type="term" value="C:nucleus"/>
    <property type="evidence" value="ECO:0007669"/>
    <property type="project" value="TreeGrafter"/>
</dbReference>
<evidence type="ECO:0000259" key="5">
    <source>
        <dbReference type="PROSITE" id="PS50600"/>
    </source>
</evidence>
<dbReference type="PROSITE" id="PS50600">
    <property type="entry name" value="ULP_PROTEASE"/>
    <property type="match status" value="1"/>
</dbReference>
<dbReference type="AlphaFoldDB" id="A0A5C5G6F8"/>
<dbReference type="GO" id="GO:0016926">
    <property type="term" value="P:protein desumoylation"/>
    <property type="evidence" value="ECO:0007669"/>
    <property type="project" value="TreeGrafter"/>
</dbReference>
<dbReference type="PANTHER" id="PTHR12606:SF141">
    <property type="entry name" value="GH15225P-RELATED"/>
    <property type="match status" value="1"/>
</dbReference>
<dbReference type="SUPFAM" id="SSF54001">
    <property type="entry name" value="Cysteine proteinases"/>
    <property type="match status" value="1"/>
</dbReference>
<accession>A0A5C5G6F8</accession>
<sequence length="214" mass="25451">LPPEDAARVKAILKDSRYETSIPGAAAANKDLRRLQGLTWLNDELVNFVGVMINRRSDEADKTGERGEGERRLRKAFVFNTNFFTWYGDNGFAKVKRWTRRFDTFEKDIIIIPINHNNSHWCCAAINLKLKRFEYYDSFGRPMPFVYERLRNWLTEEHRNRKKSEIDLSDWIDYWYEDVPQQQNVSDCGVFTCMFMESLSREVDFFDFSQKNMP</sequence>
<evidence type="ECO:0000256" key="1">
    <source>
        <dbReference type="ARBA" id="ARBA00005234"/>
    </source>
</evidence>
<comment type="caution">
    <text evidence="6">The sequence shown here is derived from an EMBL/GenBank/DDBJ whole genome shotgun (WGS) entry which is preliminary data.</text>
</comment>
<dbReference type="GO" id="GO:0016929">
    <property type="term" value="F:deSUMOylase activity"/>
    <property type="evidence" value="ECO:0007669"/>
    <property type="project" value="TreeGrafter"/>
</dbReference>